<dbReference type="RefSeq" id="WP_163098200.1">
    <property type="nucleotide sequence ID" value="NZ_CP127523.1"/>
</dbReference>
<feature type="region of interest" description="Disordered" evidence="1">
    <location>
        <begin position="238"/>
        <end position="257"/>
    </location>
</feature>
<gene>
    <name evidence="2" type="ORF">GL267_10145</name>
</gene>
<name>A0A845U5S2_9PROT</name>
<accession>A0A845U5S2</accession>
<reference evidence="2" key="1">
    <citation type="submission" date="2019-11" db="EMBL/GenBank/DDBJ databases">
        <title>Acidithiobacillus ferrianus sp. nov.: a facultatively anaerobic and extremely acidophilic chemolithoautotroph.</title>
        <authorList>
            <person name="Norris P.R."/>
            <person name="Falagan C."/>
            <person name="Moya-Beltran A."/>
            <person name="Castro M."/>
            <person name="Quatrini R."/>
            <person name="Johnson D.B."/>
        </authorList>
    </citation>
    <scope>NUCLEOTIDE SEQUENCE [LARGE SCALE GENOMIC DNA]</scope>
    <source>
        <strain evidence="2">MG</strain>
    </source>
</reference>
<sequence>MAEKKPENPIYAYKTPSTFWAMHDQFTVFEAAMLHYGVDPTDDRWDNEFAGNTYDDAHRYVGVISAAIKRAVTGGKLKARIAYPWKWVEDNSFGWDDETLATCSPARFETEEGEPSPDDDARYIGCVIRREPDWNGTTIDREDLREWLRSRGVVEGFFFPEDEPRGTAEYLNPKHPHYAPKLAALVKAWEYVSNTPDYERGKSVKQKIEKWLTVNAETLGLADEEGMPKKSMIQDISPIANWDSKGGAPTTPNGTTP</sequence>
<comment type="caution">
    <text evidence="2">The sequence shown here is derived from an EMBL/GenBank/DDBJ whole genome shotgun (WGS) entry which is preliminary data.</text>
</comment>
<dbReference type="AlphaFoldDB" id="A0A845U5S2"/>
<dbReference type="EMBL" id="WNJL01000035">
    <property type="protein sequence ID" value="NDU42982.1"/>
    <property type="molecule type" value="Genomic_DNA"/>
</dbReference>
<evidence type="ECO:0000256" key="1">
    <source>
        <dbReference type="SAM" id="MobiDB-lite"/>
    </source>
</evidence>
<proteinExistence type="predicted"/>
<feature type="compositionally biased region" description="Low complexity" evidence="1">
    <location>
        <begin position="246"/>
        <end position="257"/>
    </location>
</feature>
<organism evidence="2">
    <name type="scientific">Acidithiobacillus ferrianus</name>
    <dbReference type="NCBI Taxonomy" id="2678518"/>
    <lineage>
        <taxon>Bacteria</taxon>
        <taxon>Pseudomonadati</taxon>
        <taxon>Pseudomonadota</taxon>
        <taxon>Acidithiobacillia</taxon>
        <taxon>Acidithiobacillales</taxon>
        <taxon>Acidithiobacillaceae</taxon>
        <taxon>Acidithiobacillus</taxon>
    </lineage>
</organism>
<protein>
    <submittedName>
        <fullName evidence="2">Uncharacterized protein</fullName>
    </submittedName>
</protein>
<evidence type="ECO:0000313" key="2">
    <source>
        <dbReference type="EMBL" id="NDU42982.1"/>
    </source>
</evidence>